<evidence type="ECO:0000313" key="4">
    <source>
        <dbReference type="Proteomes" id="UP000476332"/>
    </source>
</evidence>
<feature type="domain" description="DUF6894" evidence="2">
    <location>
        <begin position="3"/>
        <end position="71"/>
    </location>
</feature>
<comment type="caution">
    <text evidence="3">The sequence shown here is derived from an EMBL/GenBank/DDBJ whole genome shotgun (WGS) entry which is preliminary data.</text>
</comment>
<accession>A0A6L9MGT8</accession>
<evidence type="ECO:0000259" key="2">
    <source>
        <dbReference type="Pfam" id="PF21834"/>
    </source>
</evidence>
<keyword evidence="4" id="KW-1185">Reference proteome</keyword>
<gene>
    <name evidence="3" type="ORF">GTW51_10000</name>
</gene>
<name>A0A6L9MGT8_9HYPH</name>
<dbReference type="Proteomes" id="UP000476332">
    <property type="component" value="Unassembled WGS sequence"/>
</dbReference>
<feature type="region of interest" description="Disordered" evidence="1">
    <location>
        <begin position="91"/>
        <end position="114"/>
    </location>
</feature>
<dbReference type="RefSeq" id="WP_163043770.1">
    <property type="nucleotide sequence ID" value="NZ_JAAAMJ010000005.1"/>
</dbReference>
<proteinExistence type="predicted"/>
<dbReference type="Pfam" id="PF21834">
    <property type="entry name" value="DUF6894"/>
    <property type="match status" value="1"/>
</dbReference>
<feature type="compositionally biased region" description="Basic and acidic residues" evidence="1">
    <location>
        <begin position="102"/>
        <end position="114"/>
    </location>
</feature>
<evidence type="ECO:0000256" key="1">
    <source>
        <dbReference type="SAM" id="MobiDB-lite"/>
    </source>
</evidence>
<dbReference type="InterPro" id="IPR054189">
    <property type="entry name" value="DUF6894"/>
</dbReference>
<evidence type="ECO:0000313" key="3">
    <source>
        <dbReference type="EMBL" id="NDV87033.1"/>
    </source>
</evidence>
<reference evidence="3 4" key="1">
    <citation type="submission" date="2020-01" db="EMBL/GenBank/DDBJ databases">
        <title>Genomes of bacteria type strains.</title>
        <authorList>
            <person name="Chen J."/>
            <person name="Zhu S."/>
            <person name="Chen J."/>
        </authorList>
    </citation>
    <scope>NUCLEOTIDE SEQUENCE [LARGE SCALE GENOMIC DNA]</scope>
    <source>
        <strain evidence="3 4">KCTC 52919</strain>
    </source>
</reference>
<organism evidence="3 4">
    <name type="scientific">Aurantimonas aggregata</name>
    <dbReference type="NCBI Taxonomy" id="2047720"/>
    <lineage>
        <taxon>Bacteria</taxon>
        <taxon>Pseudomonadati</taxon>
        <taxon>Pseudomonadota</taxon>
        <taxon>Alphaproteobacteria</taxon>
        <taxon>Hyphomicrobiales</taxon>
        <taxon>Aurantimonadaceae</taxon>
        <taxon>Aurantimonas</taxon>
    </lineage>
</organism>
<sequence>MARYYFDIDDNGVRFHDEDGIECETLDGVREAAIDALPRMACDALPDGDHHVISISVRDQTDKPVFHASLTLDAGWHSPENCIAAADSATRRTGGAAAQIEPHVETEDLPRTVL</sequence>
<dbReference type="EMBL" id="JAAAMJ010000005">
    <property type="protein sequence ID" value="NDV87033.1"/>
    <property type="molecule type" value="Genomic_DNA"/>
</dbReference>
<dbReference type="AlphaFoldDB" id="A0A6L9MGT8"/>
<protein>
    <recommendedName>
        <fullName evidence="2">DUF6894 domain-containing protein</fullName>
    </recommendedName>
</protein>